<dbReference type="SUPFAM" id="SSF56801">
    <property type="entry name" value="Acetyl-CoA synthetase-like"/>
    <property type="match status" value="1"/>
</dbReference>
<organism evidence="6 7">
    <name type="scientific">Streptomyces corchorusii</name>
    <name type="common">Streptomyces chibaensis</name>
    <dbReference type="NCBI Taxonomy" id="1903"/>
    <lineage>
        <taxon>Bacteria</taxon>
        <taxon>Bacillati</taxon>
        <taxon>Actinomycetota</taxon>
        <taxon>Actinomycetes</taxon>
        <taxon>Kitasatosporales</taxon>
        <taxon>Streptomycetaceae</taxon>
        <taxon>Streptomyces</taxon>
    </lineage>
</organism>
<dbReference type="RefSeq" id="WP_059265790.1">
    <property type="nucleotide sequence ID" value="NZ_KQ948366.1"/>
</dbReference>
<feature type="region of interest" description="Disordered" evidence="3">
    <location>
        <begin position="1"/>
        <end position="46"/>
    </location>
</feature>
<dbReference type="Pfam" id="PF00501">
    <property type="entry name" value="AMP-binding"/>
    <property type="match status" value="1"/>
</dbReference>
<name>A0A101PW67_STRCK</name>
<dbReference type="EMBL" id="LMWP01000043">
    <property type="protein sequence ID" value="KUN18483.1"/>
    <property type="molecule type" value="Genomic_DNA"/>
</dbReference>
<keyword evidence="2 6" id="KW-0436">Ligase</keyword>
<comment type="caution">
    <text evidence="6">The sequence shown here is derived from an EMBL/GenBank/DDBJ whole genome shotgun (WGS) entry which is preliminary data.</text>
</comment>
<dbReference type="InterPro" id="IPR025110">
    <property type="entry name" value="AMP-bd_C"/>
</dbReference>
<sequence length="566" mass="59679">MARACSRPHEPGEGDGTGAAGERRPRSPSDGVVTGPPLTELDGLLGGPRLDDLLARAARTAPERPALRSPDGELTYAALDVRVAALAAALRTYAGGPGETIALTNRLDLAFPVAYYAVSRSSNVGVIINPLLPDDRLVHQLRTSRARTAVVTPQLHQRLTALRDRLPELRGLILTHRETGGEEAPTLNELSNAEPPSATQDAAPGTPAAPEAGDRYDGSADHTLACLQFTSGTTGPAKAVRLSHRNLTVNAAQTAHAHRLSGTSVLFNHLPVFHPMHLNIAVTAAATMVLHPDQDSVESLRAAARSGATHYYALPVRLARLAADPRLATVSVPTLRAVLSGGSALSPRAADVLAERLGVPVVQGYGLAEASPSTHLGDLDRPRPGSCGVPAAGTDCRIVDLDTGAALPRGATGEIQVRGPQLMLGYLGRERGEDMGPDGWFATGDIGHVDADGLLFVVDRVKDVFKYDNWLVAPSEIENVLGAHPAVADCAVLDRPDDLHGAVAHAFAAVRGSVTEAELIAYVNARLPYYEHLHGVSFVPEIPRSATGKVPRRELRARLAHRADTA</sequence>
<comment type="similarity">
    <text evidence="1">Belongs to the ATP-dependent AMP-binding enzyme family.</text>
</comment>
<proteinExistence type="inferred from homology"/>
<evidence type="ECO:0000259" key="5">
    <source>
        <dbReference type="Pfam" id="PF13193"/>
    </source>
</evidence>
<evidence type="ECO:0000313" key="7">
    <source>
        <dbReference type="Proteomes" id="UP000053398"/>
    </source>
</evidence>
<dbReference type="PANTHER" id="PTHR24096:SF149">
    <property type="entry name" value="AMP-BINDING DOMAIN-CONTAINING PROTEIN-RELATED"/>
    <property type="match status" value="1"/>
</dbReference>
<evidence type="ECO:0000256" key="3">
    <source>
        <dbReference type="SAM" id="MobiDB-lite"/>
    </source>
</evidence>
<evidence type="ECO:0000259" key="4">
    <source>
        <dbReference type="Pfam" id="PF00501"/>
    </source>
</evidence>
<feature type="compositionally biased region" description="Low complexity" evidence="3">
    <location>
        <begin position="202"/>
        <end position="211"/>
    </location>
</feature>
<dbReference type="PROSITE" id="PS00455">
    <property type="entry name" value="AMP_BINDING"/>
    <property type="match status" value="1"/>
</dbReference>
<dbReference type="GO" id="GO:0016405">
    <property type="term" value="F:CoA-ligase activity"/>
    <property type="evidence" value="ECO:0007669"/>
    <property type="project" value="TreeGrafter"/>
</dbReference>
<dbReference type="Gene3D" id="3.40.50.12780">
    <property type="entry name" value="N-terminal domain of ligase-like"/>
    <property type="match status" value="1"/>
</dbReference>
<dbReference type="Proteomes" id="UP000053398">
    <property type="component" value="Unassembled WGS sequence"/>
</dbReference>
<protein>
    <submittedName>
        <fullName evidence="6">Acyl--CoA ligase</fullName>
    </submittedName>
</protein>
<evidence type="ECO:0000256" key="2">
    <source>
        <dbReference type="ARBA" id="ARBA00022598"/>
    </source>
</evidence>
<accession>A0A101PW67</accession>
<gene>
    <name evidence="6" type="ORF">AQJ11_34115</name>
</gene>
<reference evidence="6 7" key="1">
    <citation type="submission" date="2015-10" db="EMBL/GenBank/DDBJ databases">
        <title>Draft genome sequence of Streptomyces corchorusii DSM 40340, type strain for the species Streptomyces corchorusii.</title>
        <authorList>
            <person name="Ruckert C."/>
            <person name="Winkler A."/>
            <person name="Kalinowski J."/>
            <person name="Kampfer P."/>
            <person name="Glaeser S."/>
        </authorList>
    </citation>
    <scope>NUCLEOTIDE SEQUENCE [LARGE SCALE GENOMIC DNA]</scope>
    <source>
        <strain evidence="6 7">DSM 40340</strain>
    </source>
</reference>
<dbReference type="InterPro" id="IPR045851">
    <property type="entry name" value="AMP-bd_C_sf"/>
</dbReference>
<dbReference type="AlphaFoldDB" id="A0A101PW67"/>
<dbReference type="InterPro" id="IPR000873">
    <property type="entry name" value="AMP-dep_synth/lig_dom"/>
</dbReference>
<evidence type="ECO:0000313" key="6">
    <source>
        <dbReference type="EMBL" id="KUN18483.1"/>
    </source>
</evidence>
<feature type="region of interest" description="Disordered" evidence="3">
    <location>
        <begin position="179"/>
        <end position="215"/>
    </location>
</feature>
<dbReference type="PANTHER" id="PTHR24096">
    <property type="entry name" value="LONG-CHAIN-FATTY-ACID--COA LIGASE"/>
    <property type="match status" value="1"/>
</dbReference>
<evidence type="ECO:0000256" key="1">
    <source>
        <dbReference type="ARBA" id="ARBA00006432"/>
    </source>
</evidence>
<dbReference type="Gene3D" id="3.30.300.30">
    <property type="match status" value="1"/>
</dbReference>
<dbReference type="Pfam" id="PF13193">
    <property type="entry name" value="AMP-binding_C"/>
    <property type="match status" value="1"/>
</dbReference>
<dbReference type="InterPro" id="IPR042099">
    <property type="entry name" value="ANL_N_sf"/>
</dbReference>
<keyword evidence="7" id="KW-1185">Reference proteome</keyword>
<dbReference type="InterPro" id="IPR020845">
    <property type="entry name" value="AMP-binding_CS"/>
</dbReference>
<feature type="domain" description="AMP-binding enzyme C-terminal" evidence="5">
    <location>
        <begin position="476"/>
        <end position="549"/>
    </location>
</feature>
<feature type="domain" description="AMP-dependent synthetase/ligase" evidence="4">
    <location>
        <begin position="55"/>
        <end position="427"/>
    </location>
</feature>